<dbReference type="InParanoid" id="A0A7L4YQC8"/>
<evidence type="ECO:0000256" key="6">
    <source>
        <dbReference type="SAM" id="Phobius"/>
    </source>
</evidence>
<evidence type="ECO:0000313" key="9">
    <source>
        <dbReference type="Proteomes" id="UP000463857"/>
    </source>
</evidence>
<evidence type="ECO:0000256" key="1">
    <source>
        <dbReference type="ARBA" id="ARBA00004141"/>
    </source>
</evidence>
<feature type="transmembrane region" description="Helical" evidence="6">
    <location>
        <begin position="270"/>
        <end position="288"/>
    </location>
</feature>
<evidence type="ECO:0000313" key="8">
    <source>
        <dbReference type="EMBL" id="QHC01340.1"/>
    </source>
</evidence>
<feature type="transmembrane region" description="Helical" evidence="6">
    <location>
        <begin position="66"/>
        <end position="84"/>
    </location>
</feature>
<feature type="transmembrane region" description="Helical" evidence="6">
    <location>
        <begin position="90"/>
        <end position="114"/>
    </location>
</feature>
<feature type="transmembrane region" description="Helical" evidence="6">
    <location>
        <begin position="123"/>
        <end position="141"/>
    </location>
</feature>
<protein>
    <submittedName>
        <fullName evidence="8">EamA family transporter</fullName>
    </submittedName>
</protein>
<feature type="transmembrane region" description="Helical" evidence="6">
    <location>
        <begin position="35"/>
        <end position="54"/>
    </location>
</feature>
<keyword evidence="9" id="KW-1185">Reference proteome</keyword>
<dbReference type="PANTHER" id="PTHR32322:SF2">
    <property type="entry name" value="EAMA DOMAIN-CONTAINING PROTEIN"/>
    <property type="match status" value="1"/>
</dbReference>
<feature type="transmembrane region" description="Helical" evidence="6">
    <location>
        <begin position="181"/>
        <end position="202"/>
    </location>
</feature>
<dbReference type="GO" id="GO:0016020">
    <property type="term" value="C:membrane"/>
    <property type="evidence" value="ECO:0007669"/>
    <property type="project" value="UniProtKB-SubCell"/>
</dbReference>
<dbReference type="OrthoDB" id="5315632at2"/>
<feature type="transmembrane region" description="Helical" evidence="6">
    <location>
        <begin position="153"/>
        <end position="169"/>
    </location>
</feature>
<dbReference type="InterPro" id="IPR000620">
    <property type="entry name" value="EamA_dom"/>
</dbReference>
<evidence type="ECO:0000256" key="4">
    <source>
        <dbReference type="ARBA" id="ARBA00022989"/>
    </source>
</evidence>
<proteinExistence type="inferred from homology"/>
<dbReference type="KEGG" id="eke:EK0264_14310"/>
<gene>
    <name evidence="8" type="ORF">EK0264_14310</name>
</gene>
<dbReference type="PANTHER" id="PTHR32322">
    <property type="entry name" value="INNER MEMBRANE TRANSPORTER"/>
    <property type="match status" value="1"/>
</dbReference>
<dbReference type="RefSeq" id="WP_159546477.1">
    <property type="nucleotide sequence ID" value="NZ_CP047156.1"/>
</dbReference>
<accession>A0A7L4YQC8</accession>
<evidence type="ECO:0000256" key="3">
    <source>
        <dbReference type="ARBA" id="ARBA00022692"/>
    </source>
</evidence>
<evidence type="ECO:0000256" key="2">
    <source>
        <dbReference type="ARBA" id="ARBA00007362"/>
    </source>
</evidence>
<dbReference type="SUPFAM" id="SSF103481">
    <property type="entry name" value="Multidrug resistance efflux transporter EmrE"/>
    <property type="match status" value="2"/>
</dbReference>
<feature type="domain" description="EamA" evidence="7">
    <location>
        <begin position="152"/>
        <end position="287"/>
    </location>
</feature>
<evidence type="ECO:0000259" key="7">
    <source>
        <dbReference type="Pfam" id="PF00892"/>
    </source>
</evidence>
<reference evidence="8 9" key="1">
    <citation type="journal article" date="2018" name="Int. J. Syst. Evol. Microbiol.">
        <title>Epidermidibacterium keratini gen. nov., sp. nov., a member of the family Sporichthyaceae, isolated from keratin epidermis.</title>
        <authorList>
            <person name="Lee D.G."/>
            <person name="Trujillo M.E."/>
            <person name="Kang S."/>
            <person name="Nam J.J."/>
            <person name="Kim Y.J."/>
        </authorList>
    </citation>
    <scope>NUCLEOTIDE SEQUENCE [LARGE SCALE GENOMIC DNA]</scope>
    <source>
        <strain evidence="8 9">EPI-7</strain>
    </source>
</reference>
<name>A0A7L4YQC8_9ACTN</name>
<dbReference type="EMBL" id="CP047156">
    <property type="protein sequence ID" value="QHC01340.1"/>
    <property type="molecule type" value="Genomic_DNA"/>
</dbReference>
<comment type="subcellular location">
    <subcellularLocation>
        <location evidence="1">Membrane</location>
        <topology evidence="1">Multi-pass membrane protein</topology>
    </subcellularLocation>
</comment>
<organism evidence="8 9">
    <name type="scientific">Epidermidibacterium keratini</name>
    <dbReference type="NCBI Taxonomy" id="1891644"/>
    <lineage>
        <taxon>Bacteria</taxon>
        <taxon>Bacillati</taxon>
        <taxon>Actinomycetota</taxon>
        <taxon>Actinomycetes</taxon>
        <taxon>Sporichthyales</taxon>
        <taxon>Sporichthyaceae</taxon>
        <taxon>Epidermidibacterium</taxon>
    </lineage>
</organism>
<dbReference type="Proteomes" id="UP000463857">
    <property type="component" value="Chromosome"/>
</dbReference>
<keyword evidence="4 6" id="KW-1133">Transmembrane helix</keyword>
<dbReference type="InterPro" id="IPR037185">
    <property type="entry name" value="EmrE-like"/>
</dbReference>
<dbReference type="AlphaFoldDB" id="A0A7L4YQC8"/>
<keyword evidence="3 6" id="KW-0812">Transmembrane</keyword>
<feature type="transmembrane region" description="Helical" evidence="6">
    <location>
        <begin position="214"/>
        <end position="233"/>
    </location>
</feature>
<dbReference type="Pfam" id="PF00892">
    <property type="entry name" value="EamA"/>
    <property type="match status" value="2"/>
</dbReference>
<feature type="transmembrane region" description="Helical" evidence="6">
    <location>
        <begin position="245"/>
        <end position="264"/>
    </location>
</feature>
<keyword evidence="5 6" id="KW-0472">Membrane</keyword>
<sequence>MRSRVDGQVAIILGVMCLSLSPVAAAMSAQASSSTTAFLRCGLAMVVLAPLAIAEMRRRGRLGLDARRLAVLAGIFLGIDYILWVKAVYVAGAGVTTVLINVQVLVVPLLALWLERTPIGARFWWAMPLMVAGVVLVGGLLETGADAPDLGGVVMAVVSGVAYGAYIYVLRRAGQRAPRHLVGPVAWATGSAALVAGGWAVVTGDLTLSLAPSTWGWLIALALAGQVIPWLLIGRGSRSVAPATVGALMLGQPVLAVLLGVLVLGEPISLLQWLGCLLTVLAIAVATLRIRRPRSAADGT</sequence>
<dbReference type="InterPro" id="IPR050638">
    <property type="entry name" value="AA-Vitamin_Transporters"/>
</dbReference>
<feature type="domain" description="EamA" evidence="7">
    <location>
        <begin position="8"/>
        <end position="137"/>
    </location>
</feature>
<evidence type="ECO:0000256" key="5">
    <source>
        <dbReference type="ARBA" id="ARBA00023136"/>
    </source>
</evidence>
<comment type="similarity">
    <text evidence="2">Belongs to the EamA transporter family.</text>
</comment>